<dbReference type="Pfam" id="PF02023">
    <property type="entry name" value="SCAN"/>
    <property type="match status" value="1"/>
</dbReference>
<proteinExistence type="predicted"/>
<comment type="caution">
    <text evidence="2">The sequence shown here is derived from an EMBL/GenBank/DDBJ whole genome shotgun (WGS) entry which is preliminary data.</text>
</comment>
<dbReference type="PROSITE" id="PS50804">
    <property type="entry name" value="SCAN_BOX"/>
    <property type="match status" value="1"/>
</dbReference>
<dbReference type="EMBL" id="JAINUF010000002">
    <property type="protein sequence ID" value="KAJ8375369.1"/>
    <property type="molecule type" value="Genomic_DNA"/>
</dbReference>
<name>A0A9Q1G5P5_SYNKA</name>
<dbReference type="SUPFAM" id="SSF47353">
    <property type="entry name" value="Retrovirus capsid dimerization domain-like"/>
    <property type="match status" value="1"/>
</dbReference>
<gene>
    <name evidence="2" type="ORF">SKAU_G00059490</name>
</gene>
<accession>A0A9Q1G5P5</accession>
<sequence>MPTTEKVENDTESVLINFEVEDFSPLESPGLSTYQEDEDYDYGTFSGTSAGHLRGSKREELLRVLVESNIGQQRTSQAVVEQAAHLAESLRTRPTILSLLTKMAEGDDVEAYLQTFDSIVEREMWDLKHGRPCLPAPERGDTGAGWTVGHQIWVYQPGVPDRSQMAQLRCLGNCCLQPELLPPCKNVERVVMDRFLRTLPYDAKKLVGQHVPDNPEDMEALVEQVEAMQEMLRAGELPTHRPRGGGD</sequence>
<dbReference type="OrthoDB" id="8963092at2759"/>
<organism evidence="2 3">
    <name type="scientific">Synaphobranchus kaupii</name>
    <name type="common">Kaup's arrowtooth eel</name>
    <dbReference type="NCBI Taxonomy" id="118154"/>
    <lineage>
        <taxon>Eukaryota</taxon>
        <taxon>Metazoa</taxon>
        <taxon>Chordata</taxon>
        <taxon>Craniata</taxon>
        <taxon>Vertebrata</taxon>
        <taxon>Euteleostomi</taxon>
        <taxon>Actinopterygii</taxon>
        <taxon>Neopterygii</taxon>
        <taxon>Teleostei</taxon>
        <taxon>Anguilliformes</taxon>
        <taxon>Synaphobranchidae</taxon>
        <taxon>Synaphobranchus</taxon>
    </lineage>
</organism>
<dbReference type="AlphaFoldDB" id="A0A9Q1G5P5"/>
<evidence type="ECO:0000313" key="3">
    <source>
        <dbReference type="Proteomes" id="UP001152622"/>
    </source>
</evidence>
<dbReference type="InterPro" id="IPR038269">
    <property type="entry name" value="SCAN_sf"/>
</dbReference>
<reference evidence="2" key="1">
    <citation type="journal article" date="2023" name="Science">
        <title>Genome structures resolve the early diversification of teleost fishes.</title>
        <authorList>
            <person name="Parey E."/>
            <person name="Louis A."/>
            <person name="Montfort J."/>
            <person name="Bouchez O."/>
            <person name="Roques C."/>
            <person name="Iampietro C."/>
            <person name="Lluch J."/>
            <person name="Castinel A."/>
            <person name="Donnadieu C."/>
            <person name="Desvignes T."/>
            <person name="Floi Bucao C."/>
            <person name="Jouanno E."/>
            <person name="Wen M."/>
            <person name="Mejri S."/>
            <person name="Dirks R."/>
            <person name="Jansen H."/>
            <person name="Henkel C."/>
            <person name="Chen W.J."/>
            <person name="Zahm M."/>
            <person name="Cabau C."/>
            <person name="Klopp C."/>
            <person name="Thompson A.W."/>
            <person name="Robinson-Rechavi M."/>
            <person name="Braasch I."/>
            <person name="Lecointre G."/>
            <person name="Bobe J."/>
            <person name="Postlethwait J.H."/>
            <person name="Berthelot C."/>
            <person name="Roest Crollius H."/>
            <person name="Guiguen Y."/>
        </authorList>
    </citation>
    <scope>NUCLEOTIDE SEQUENCE</scope>
    <source>
        <strain evidence="2">WJC10195</strain>
    </source>
</reference>
<dbReference type="Gene3D" id="1.10.4020.10">
    <property type="entry name" value="DNA breaking-rejoining enzymes"/>
    <property type="match status" value="1"/>
</dbReference>
<dbReference type="InterPro" id="IPR003309">
    <property type="entry name" value="SCAN_dom"/>
</dbReference>
<evidence type="ECO:0000259" key="1">
    <source>
        <dbReference type="PROSITE" id="PS50804"/>
    </source>
</evidence>
<protein>
    <recommendedName>
        <fullName evidence="1">SCAN box domain-containing protein</fullName>
    </recommendedName>
</protein>
<keyword evidence="3" id="KW-1185">Reference proteome</keyword>
<dbReference type="Proteomes" id="UP001152622">
    <property type="component" value="Chromosome 2"/>
</dbReference>
<feature type="domain" description="SCAN box" evidence="1">
    <location>
        <begin position="155"/>
        <end position="226"/>
    </location>
</feature>
<evidence type="ECO:0000313" key="2">
    <source>
        <dbReference type="EMBL" id="KAJ8375369.1"/>
    </source>
</evidence>